<organism evidence="3 4">
    <name type="scientific">Teratosphaeria nubilosa</name>
    <dbReference type="NCBI Taxonomy" id="161662"/>
    <lineage>
        <taxon>Eukaryota</taxon>
        <taxon>Fungi</taxon>
        <taxon>Dikarya</taxon>
        <taxon>Ascomycota</taxon>
        <taxon>Pezizomycotina</taxon>
        <taxon>Dothideomycetes</taxon>
        <taxon>Dothideomycetidae</taxon>
        <taxon>Mycosphaerellales</taxon>
        <taxon>Teratosphaeriaceae</taxon>
        <taxon>Teratosphaeria</taxon>
    </lineage>
</organism>
<reference evidence="3" key="1">
    <citation type="journal article" date="2020" name="Stud. Mycol.">
        <title>101 Dothideomycetes genomes: a test case for predicting lifestyles and emergence of pathogens.</title>
        <authorList>
            <person name="Haridas S."/>
            <person name="Albert R."/>
            <person name="Binder M."/>
            <person name="Bloem J."/>
            <person name="Labutti K."/>
            <person name="Salamov A."/>
            <person name="Andreopoulos B."/>
            <person name="Baker S."/>
            <person name="Barry K."/>
            <person name="Bills G."/>
            <person name="Bluhm B."/>
            <person name="Cannon C."/>
            <person name="Castanera R."/>
            <person name="Culley D."/>
            <person name="Daum C."/>
            <person name="Ezra D."/>
            <person name="Gonzalez J."/>
            <person name="Henrissat B."/>
            <person name="Kuo A."/>
            <person name="Liang C."/>
            <person name="Lipzen A."/>
            <person name="Lutzoni F."/>
            <person name="Magnuson J."/>
            <person name="Mondo S."/>
            <person name="Nolan M."/>
            <person name="Ohm R."/>
            <person name="Pangilinan J."/>
            <person name="Park H.-J."/>
            <person name="Ramirez L."/>
            <person name="Alfaro M."/>
            <person name="Sun H."/>
            <person name="Tritt A."/>
            <person name="Yoshinaga Y."/>
            <person name="Zwiers L.-H."/>
            <person name="Turgeon B."/>
            <person name="Goodwin S."/>
            <person name="Spatafora J."/>
            <person name="Crous P."/>
            <person name="Grigoriev I."/>
        </authorList>
    </citation>
    <scope>NUCLEOTIDE SEQUENCE</scope>
    <source>
        <strain evidence="3">CBS 116005</strain>
    </source>
</reference>
<protein>
    <recommendedName>
        <fullName evidence="2">F-box domain-containing protein</fullName>
    </recommendedName>
</protein>
<evidence type="ECO:0000313" key="4">
    <source>
        <dbReference type="Proteomes" id="UP000799436"/>
    </source>
</evidence>
<keyword evidence="4" id="KW-1185">Reference proteome</keyword>
<dbReference type="OrthoDB" id="5279008at2759"/>
<gene>
    <name evidence="3" type="ORF">EJ03DRAFT_344944</name>
</gene>
<accession>A0A6G1L174</accession>
<proteinExistence type="predicted"/>
<dbReference type="InterPro" id="IPR036047">
    <property type="entry name" value="F-box-like_dom_sf"/>
</dbReference>
<evidence type="ECO:0000313" key="3">
    <source>
        <dbReference type="EMBL" id="KAF2766673.1"/>
    </source>
</evidence>
<feature type="region of interest" description="Disordered" evidence="1">
    <location>
        <begin position="430"/>
        <end position="460"/>
    </location>
</feature>
<dbReference type="AlphaFoldDB" id="A0A6G1L174"/>
<name>A0A6G1L174_9PEZI</name>
<evidence type="ECO:0000259" key="2">
    <source>
        <dbReference type="PROSITE" id="PS50181"/>
    </source>
</evidence>
<dbReference type="SUPFAM" id="SSF81383">
    <property type="entry name" value="F-box domain"/>
    <property type="match status" value="1"/>
</dbReference>
<evidence type="ECO:0000256" key="1">
    <source>
        <dbReference type="SAM" id="MobiDB-lite"/>
    </source>
</evidence>
<dbReference type="InterPro" id="IPR001810">
    <property type="entry name" value="F-box_dom"/>
</dbReference>
<dbReference type="Proteomes" id="UP000799436">
    <property type="component" value="Unassembled WGS sequence"/>
</dbReference>
<feature type="domain" description="F-box" evidence="2">
    <location>
        <begin position="3"/>
        <end position="52"/>
    </location>
</feature>
<dbReference type="PROSITE" id="PS50181">
    <property type="entry name" value="FBOX"/>
    <property type="match status" value="1"/>
</dbReference>
<feature type="compositionally biased region" description="Pro residues" evidence="1">
    <location>
        <begin position="430"/>
        <end position="439"/>
    </location>
</feature>
<sequence>MARTTILDLPSELIASIVANLSDNDIFATRLANRHFERASLSYYGKHFFRKKGFMLNTPSLNVLRHLSEHEELRKYVQHIWFNPDCFTFVMPACGPDDQEMPPDPDDPDGKLLLLSPSDRRRYEAYRECMRDHSSLMRSSGAKVQEILTEILPKLPKLEVVGMRRSEDHAPWGWARLRDAIGEDPRVLGPIPTGPLHHLSGPTRLFIAIIHSLATTNAKLRRLYTDAIDIDNINPSLLPQSILDKACNSVWYLEINSTKAWLAKRNGRSDGGYTCNLEPENYGAGLVRLLNATRHLKEIGLQIFPDRKQSHMVAPSSRDPESWRTSYQYICMDKLTREAPLEHLERIKLEKISTSTSTLLAFLAPSAQTLRSLKIRDVRLLSSPSTSQSADDEKPWTPIFTFLHRSCPNLHYLLLYHLLHSTGGVSFTPNPPVPLPPLQTDPTTGFPNPTFGGEGDGDGDGEGEWFTKYEHLALQVGDVGGERDVQAVKRRLAALVDGHWCVGPIFTYAMDDAVWFTDTSDEEW</sequence>
<dbReference type="EMBL" id="ML995867">
    <property type="protein sequence ID" value="KAF2766673.1"/>
    <property type="molecule type" value="Genomic_DNA"/>
</dbReference>